<accession>A0ABQ9HEF7</accession>
<evidence type="ECO:0000313" key="1">
    <source>
        <dbReference type="EMBL" id="KAJ8882702.1"/>
    </source>
</evidence>
<protein>
    <submittedName>
        <fullName evidence="1">Uncharacterized protein</fullName>
    </submittedName>
</protein>
<comment type="caution">
    <text evidence="1">The sequence shown here is derived from an EMBL/GenBank/DDBJ whole genome shotgun (WGS) entry which is preliminary data.</text>
</comment>
<name>A0ABQ9HEF7_9NEOP</name>
<evidence type="ECO:0000313" key="2">
    <source>
        <dbReference type="Proteomes" id="UP001159363"/>
    </source>
</evidence>
<gene>
    <name evidence="1" type="ORF">PR048_014514</name>
</gene>
<organism evidence="1 2">
    <name type="scientific">Dryococelus australis</name>
    <dbReference type="NCBI Taxonomy" id="614101"/>
    <lineage>
        <taxon>Eukaryota</taxon>
        <taxon>Metazoa</taxon>
        <taxon>Ecdysozoa</taxon>
        <taxon>Arthropoda</taxon>
        <taxon>Hexapoda</taxon>
        <taxon>Insecta</taxon>
        <taxon>Pterygota</taxon>
        <taxon>Neoptera</taxon>
        <taxon>Polyneoptera</taxon>
        <taxon>Phasmatodea</taxon>
        <taxon>Verophasmatodea</taxon>
        <taxon>Anareolatae</taxon>
        <taxon>Phasmatidae</taxon>
        <taxon>Eurycanthinae</taxon>
        <taxon>Dryococelus</taxon>
    </lineage>
</organism>
<reference evidence="1 2" key="1">
    <citation type="submission" date="2023-02" db="EMBL/GenBank/DDBJ databases">
        <title>LHISI_Scaffold_Assembly.</title>
        <authorList>
            <person name="Stuart O.P."/>
            <person name="Cleave R."/>
            <person name="Magrath M.J.L."/>
            <person name="Mikheyev A.S."/>
        </authorList>
    </citation>
    <scope>NUCLEOTIDE SEQUENCE [LARGE SCALE GENOMIC DNA]</scope>
    <source>
        <strain evidence="1">Daus_M_001</strain>
        <tissue evidence="1">Leg muscle</tissue>
    </source>
</reference>
<keyword evidence="2" id="KW-1185">Reference proteome</keyword>
<dbReference type="EMBL" id="JARBHB010000005">
    <property type="protein sequence ID" value="KAJ8882702.1"/>
    <property type="molecule type" value="Genomic_DNA"/>
</dbReference>
<sequence>MCKPKWNLAANSICTVPSQYLDLRYVPLTIRRKELEVRTGHHIQHAEGSTHGLWEIVSSVSMTFRKDWEGIGHGLYLGPIPAVAWSDFGKSGWPDRELNPGPPECESTTALRFGCALPFLATYLSIAIFPRTLQPTTTTTLFTYSYSVHAPGCSKTCCEDHSQLETALLELETAFFEWFSQRAADLPIRGSVIKAKATELALRMKIEDFVSAVATCFRHAGLNAYPEIQEQWEEGVGHRMKRGERELSYKSREACGIDFIIWTWSVSLESTLKPTTMFGVLAFAMNKDSSSEDEDEAQGKAAQVPRVVDVLETLDMLSSFVVWQVLSEPLKWHGIKEYLDTFLGNLPPHGLYASSQSINSGCWRTVMNKSPTNHIPDVFDGQHVRRTCRPGKQ</sequence>
<dbReference type="Proteomes" id="UP001159363">
    <property type="component" value="Chromosome 4"/>
</dbReference>
<proteinExistence type="predicted"/>
<dbReference type="Gene3D" id="1.10.10.60">
    <property type="entry name" value="Homeodomain-like"/>
    <property type="match status" value="1"/>
</dbReference>